<dbReference type="GO" id="GO:0004534">
    <property type="term" value="F:5'-3' RNA exonuclease activity"/>
    <property type="evidence" value="ECO:0007669"/>
    <property type="project" value="TreeGrafter"/>
</dbReference>
<dbReference type="Pfam" id="PF03159">
    <property type="entry name" value="XRN_N"/>
    <property type="match status" value="1"/>
</dbReference>
<feature type="domain" description="Xrn1 helical" evidence="5">
    <location>
        <begin position="250"/>
        <end position="351"/>
    </location>
</feature>
<evidence type="ECO:0000256" key="3">
    <source>
        <dbReference type="ARBA" id="ARBA00022839"/>
    </source>
</evidence>
<dbReference type="AlphaFoldDB" id="A0A6C0BTK6"/>
<feature type="domain" description="Xrn1 helical" evidence="5">
    <location>
        <begin position="369"/>
        <end position="514"/>
    </location>
</feature>
<evidence type="ECO:0000313" key="6">
    <source>
        <dbReference type="EMBL" id="QHS95111.1"/>
    </source>
</evidence>
<dbReference type="InterPro" id="IPR041412">
    <property type="entry name" value="Xrn1_helical"/>
</dbReference>
<evidence type="ECO:0000256" key="1">
    <source>
        <dbReference type="ARBA" id="ARBA00022722"/>
    </source>
</evidence>
<evidence type="ECO:0000259" key="5">
    <source>
        <dbReference type="Pfam" id="PF17846"/>
    </source>
</evidence>
<sequence>MGIPAYFSYIIKNHKQIIKQIETLSHVDNLYMDCNSIIYDAFHSLDDKTNNVPKNIIKSVITKIKHYITNINPKNNIILAFDGVAPVAKLEQQRTRRTRSQFLSSINSTIHNKPNNYWNTNAITPGTEFMTTLGVSIINEFKYNRKIIVNFFEPGEGEHKIFDFIRNYPEKHVGYNTIIYGLDADLIMLSINHLPITNQIYLFRETPEFIRSLDSSLNPNKLYMIDIPLLSNQITLDMNNNKEVSGEQQKRRIYDYIFLCFLLGNDFMPHFPSINIRTNGIDILLDVYRNTLGNTDENLTDGKTISWKNVRKIIYKLANNEENYLKNEHIKRDKGEKRFFPTNTGEEKENKFMSIPTFDRVHEKYINPFEPGWQKRYYKTLFNVDIDDTRRQQICHNYIEALEWTFKYYSSGCYNWRWKYNYNYAPLLEDLIKYIPYFDTDFIKYQTPNPVTAKTQLAYVLPRSSHNLLEKDTTNKLHQYIDEWYPENFEFKYAYCKYFWESHLELPEISIHKLEQIVN</sequence>
<dbReference type="Gene3D" id="3.40.50.12390">
    <property type="match status" value="1"/>
</dbReference>
<evidence type="ECO:0008006" key="7">
    <source>
        <dbReference type="Google" id="ProtNLM"/>
    </source>
</evidence>
<dbReference type="InterPro" id="IPR004859">
    <property type="entry name" value="Xrn1_N"/>
</dbReference>
<evidence type="ECO:0000256" key="2">
    <source>
        <dbReference type="ARBA" id="ARBA00022801"/>
    </source>
</evidence>
<dbReference type="InterPro" id="IPR027073">
    <property type="entry name" value="5_3_exoribonuclease"/>
</dbReference>
<dbReference type="PANTHER" id="PTHR12341:SF71">
    <property type="entry name" value="RRM DOMAIN-CONTAINING PROTEIN"/>
    <property type="match status" value="1"/>
</dbReference>
<dbReference type="Gene3D" id="1.25.40.1050">
    <property type="match status" value="1"/>
</dbReference>
<proteinExistence type="predicted"/>
<evidence type="ECO:0000259" key="4">
    <source>
        <dbReference type="Pfam" id="PF03159"/>
    </source>
</evidence>
<dbReference type="Pfam" id="PF17846">
    <property type="entry name" value="XRN_M"/>
    <property type="match status" value="2"/>
</dbReference>
<organism evidence="6">
    <name type="scientific">viral metagenome</name>
    <dbReference type="NCBI Taxonomy" id="1070528"/>
    <lineage>
        <taxon>unclassified sequences</taxon>
        <taxon>metagenomes</taxon>
        <taxon>organismal metagenomes</taxon>
    </lineage>
</organism>
<accession>A0A6C0BTK6</accession>
<dbReference type="GO" id="GO:0003723">
    <property type="term" value="F:RNA binding"/>
    <property type="evidence" value="ECO:0007669"/>
    <property type="project" value="TreeGrafter"/>
</dbReference>
<keyword evidence="2" id="KW-0378">Hydrolase</keyword>
<reference evidence="6" key="1">
    <citation type="journal article" date="2020" name="Nature">
        <title>Giant virus diversity and host interactions through global metagenomics.</title>
        <authorList>
            <person name="Schulz F."/>
            <person name="Roux S."/>
            <person name="Paez-Espino D."/>
            <person name="Jungbluth S."/>
            <person name="Walsh D.A."/>
            <person name="Denef V.J."/>
            <person name="McMahon K.D."/>
            <person name="Konstantinidis K.T."/>
            <person name="Eloe-Fadrosh E.A."/>
            <person name="Kyrpides N.C."/>
            <person name="Woyke T."/>
        </authorList>
    </citation>
    <scope>NUCLEOTIDE SEQUENCE</scope>
    <source>
        <strain evidence="6">GVMAG-M-3300018428-16</strain>
    </source>
</reference>
<dbReference type="GO" id="GO:0000956">
    <property type="term" value="P:nuclear-transcribed mRNA catabolic process"/>
    <property type="evidence" value="ECO:0007669"/>
    <property type="project" value="TreeGrafter"/>
</dbReference>
<dbReference type="PANTHER" id="PTHR12341">
    <property type="entry name" value="5'-&gt;3' EXORIBONUCLEASE"/>
    <property type="match status" value="1"/>
</dbReference>
<dbReference type="EMBL" id="MN739240">
    <property type="protein sequence ID" value="QHS95111.1"/>
    <property type="molecule type" value="Genomic_DNA"/>
</dbReference>
<dbReference type="GO" id="GO:0005634">
    <property type="term" value="C:nucleus"/>
    <property type="evidence" value="ECO:0007669"/>
    <property type="project" value="TreeGrafter"/>
</dbReference>
<protein>
    <recommendedName>
        <fullName evidence="7">Xrn1 N-terminal domain-containing protein</fullName>
    </recommendedName>
</protein>
<feature type="domain" description="Xrn1 N-terminal" evidence="4">
    <location>
        <begin position="1"/>
        <end position="205"/>
    </location>
</feature>
<keyword evidence="1" id="KW-0540">Nuclease</keyword>
<keyword evidence="3" id="KW-0269">Exonuclease</keyword>
<name>A0A6C0BTK6_9ZZZZ</name>